<organism evidence="1">
    <name type="scientific">viral metagenome</name>
    <dbReference type="NCBI Taxonomy" id="1070528"/>
    <lineage>
        <taxon>unclassified sequences</taxon>
        <taxon>metagenomes</taxon>
        <taxon>organismal metagenomes</taxon>
    </lineage>
</organism>
<reference evidence="1" key="1">
    <citation type="journal article" date="2020" name="Nature">
        <title>Giant virus diversity and host interactions through global metagenomics.</title>
        <authorList>
            <person name="Schulz F."/>
            <person name="Roux S."/>
            <person name="Paez-Espino D."/>
            <person name="Jungbluth S."/>
            <person name="Walsh D.A."/>
            <person name="Denef V.J."/>
            <person name="McMahon K.D."/>
            <person name="Konstantinidis K.T."/>
            <person name="Eloe-Fadrosh E.A."/>
            <person name="Kyrpides N.C."/>
            <person name="Woyke T."/>
        </authorList>
    </citation>
    <scope>NUCLEOTIDE SEQUENCE</scope>
    <source>
        <strain evidence="1">GVMAG-M-3300023174-3</strain>
    </source>
</reference>
<proteinExistence type="predicted"/>
<protein>
    <submittedName>
        <fullName evidence="1">Uncharacterized protein</fullName>
    </submittedName>
</protein>
<dbReference type="SUPFAM" id="SSF53474">
    <property type="entry name" value="alpha/beta-Hydrolases"/>
    <property type="match status" value="1"/>
</dbReference>
<sequence length="335" mass="39200">METFVKEWSDIQNIVIDKPFNKFILDELRANEQDVCEILDSNYCEKTMHCILYKNKCVSKDRIQPIHKPSVTITSSTYKIKFEVIDSMYLGNVQLTTTKVDLYYCMVRSIQTNVIYILFSSGIVLTKLDLQENRELNDRLYILLGKIIQNKQYVHVLTGHSMGCVLALYTGYLLFSKYKNVFTSNIFVLGSAGAKWMLEDNHYVSYANLPNIKLFLSGELRHSKSKCKMLLDCYVNEGFGHAYRPLTVIYKDTNKENGEIYETPFDEIKCQIEYPDKSNSQCQKFHQWAYYKKLLQTIYKDVFIARVISSRAKSKTRRSKTEKSRKSIRFDSELF</sequence>
<dbReference type="EMBL" id="MN739646">
    <property type="protein sequence ID" value="QHT17842.1"/>
    <property type="molecule type" value="Genomic_DNA"/>
</dbReference>
<dbReference type="InterPro" id="IPR029058">
    <property type="entry name" value="AB_hydrolase_fold"/>
</dbReference>
<accession>A0A6C0DND0</accession>
<name>A0A6C0DND0_9ZZZZ</name>
<evidence type="ECO:0000313" key="1">
    <source>
        <dbReference type="EMBL" id="QHT17842.1"/>
    </source>
</evidence>
<dbReference type="AlphaFoldDB" id="A0A6C0DND0"/>